<organism evidence="1 2">
    <name type="scientific">Legionella impletisoli</name>
    <dbReference type="NCBI Taxonomy" id="343510"/>
    <lineage>
        <taxon>Bacteria</taxon>
        <taxon>Pseudomonadati</taxon>
        <taxon>Pseudomonadota</taxon>
        <taxon>Gammaproteobacteria</taxon>
        <taxon>Legionellales</taxon>
        <taxon>Legionellaceae</taxon>
        <taxon>Legionella</taxon>
    </lineage>
</organism>
<reference evidence="1" key="1">
    <citation type="journal article" date="2014" name="Int. J. Syst. Evol. Microbiol.">
        <title>Complete genome sequence of Corynebacterium casei LMG S-19264T (=DSM 44701T), isolated from a smear-ripened cheese.</title>
        <authorList>
            <consortium name="US DOE Joint Genome Institute (JGI-PGF)"/>
            <person name="Walter F."/>
            <person name="Albersmeier A."/>
            <person name="Kalinowski J."/>
            <person name="Ruckert C."/>
        </authorList>
    </citation>
    <scope>NUCLEOTIDE SEQUENCE</scope>
    <source>
        <strain evidence="1">JCM 13919</strain>
    </source>
</reference>
<name>A0A917JT51_9GAMM</name>
<gene>
    <name evidence="1" type="ORF">GCM10007966_09130</name>
</gene>
<proteinExistence type="predicted"/>
<dbReference type="EMBL" id="BMOB01000003">
    <property type="protein sequence ID" value="GGI82677.1"/>
    <property type="molecule type" value="Genomic_DNA"/>
</dbReference>
<dbReference type="RefSeq" id="WP_131776159.1">
    <property type="nucleotide sequence ID" value="NZ_BMOB01000003.1"/>
</dbReference>
<protein>
    <submittedName>
        <fullName evidence="1">Uncharacterized protein</fullName>
    </submittedName>
</protein>
<comment type="caution">
    <text evidence="1">The sequence shown here is derived from an EMBL/GenBank/DDBJ whole genome shotgun (WGS) entry which is preliminary data.</text>
</comment>
<evidence type="ECO:0000313" key="1">
    <source>
        <dbReference type="EMBL" id="GGI82677.1"/>
    </source>
</evidence>
<keyword evidence="2" id="KW-1185">Reference proteome</keyword>
<dbReference type="AlphaFoldDB" id="A0A917JT51"/>
<sequence>MYIEADQIIYSPSDLTLYLESPFASWMEHAALHRPKMLELANEADELLSVLQHKGMELEHKILNDFIVYIRNARYLFWLY</sequence>
<dbReference type="Proteomes" id="UP000630149">
    <property type="component" value="Unassembled WGS sequence"/>
</dbReference>
<accession>A0A917JT51</accession>
<reference evidence="1" key="2">
    <citation type="submission" date="2020-09" db="EMBL/GenBank/DDBJ databases">
        <authorList>
            <person name="Sun Q."/>
            <person name="Ohkuma M."/>
        </authorList>
    </citation>
    <scope>NUCLEOTIDE SEQUENCE</scope>
    <source>
        <strain evidence="1">JCM 13919</strain>
    </source>
</reference>
<evidence type="ECO:0000313" key="2">
    <source>
        <dbReference type="Proteomes" id="UP000630149"/>
    </source>
</evidence>
<dbReference type="OrthoDB" id="9757917at2"/>